<evidence type="ECO:0000313" key="6">
    <source>
        <dbReference type="EMBL" id="TCK30751.1"/>
    </source>
</evidence>
<dbReference type="InterPro" id="IPR005119">
    <property type="entry name" value="LysR_subst-bd"/>
</dbReference>
<gene>
    <name evidence="6" type="ORF">EV667_0851</name>
</gene>
<comment type="similarity">
    <text evidence="1">Belongs to the LysR transcriptional regulatory family.</text>
</comment>
<evidence type="ECO:0000313" key="7">
    <source>
        <dbReference type="Proteomes" id="UP000295030"/>
    </source>
</evidence>
<dbReference type="InterPro" id="IPR036390">
    <property type="entry name" value="WH_DNA-bd_sf"/>
</dbReference>
<dbReference type="InterPro" id="IPR036388">
    <property type="entry name" value="WH-like_DNA-bd_sf"/>
</dbReference>
<feature type="domain" description="HTH lysR-type" evidence="5">
    <location>
        <begin position="1"/>
        <end position="58"/>
    </location>
</feature>
<evidence type="ECO:0000256" key="4">
    <source>
        <dbReference type="ARBA" id="ARBA00023163"/>
    </source>
</evidence>
<dbReference type="GO" id="GO:0000976">
    <property type="term" value="F:transcription cis-regulatory region binding"/>
    <property type="evidence" value="ECO:0007669"/>
    <property type="project" value="TreeGrafter"/>
</dbReference>
<keyword evidence="7" id="KW-1185">Reference proteome</keyword>
<dbReference type="RefSeq" id="WP_131834039.1">
    <property type="nucleotide sequence ID" value="NZ_SMFY01000001.1"/>
</dbReference>
<comment type="caution">
    <text evidence="6">The sequence shown here is derived from an EMBL/GenBank/DDBJ whole genome shotgun (WGS) entry which is preliminary data.</text>
</comment>
<dbReference type="Pfam" id="PF00126">
    <property type="entry name" value="HTH_1"/>
    <property type="match status" value="1"/>
</dbReference>
<dbReference type="Gene3D" id="1.10.10.10">
    <property type="entry name" value="Winged helix-like DNA-binding domain superfamily/Winged helix DNA-binding domain"/>
    <property type="match status" value="1"/>
</dbReference>
<dbReference type="GO" id="GO:0003700">
    <property type="term" value="F:DNA-binding transcription factor activity"/>
    <property type="evidence" value="ECO:0007669"/>
    <property type="project" value="InterPro"/>
</dbReference>
<dbReference type="EMBL" id="SMFY01000001">
    <property type="protein sequence ID" value="TCK30751.1"/>
    <property type="molecule type" value="Genomic_DNA"/>
</dbReference>
<dbReference type="FunFam" id="1.10.10.10:FF:000001">
    <property type="entry name" value="LysR family transcriptional regulator"/>
    <property type="match status" value="1"/>
</dbReference>
<keyword evidence="3" id="KW-0238">DNA-binding</keyword>
<dbReference type="Proteomes" id="UP000295030">
    <property type="component" value="Unassembled WGS sequence"/>
</dbReference>
<accession>A0A4R1I949</accession>
<dbReference type="InterPro" id="IPR000847">
    <property type="entry name" value="LysR_HTH_N"/>
</dbReference>
<dbReference type="PROSITE" id="PS50931">
    <property type="entry name" value="HTH_LYSR"/>
    <property type="match status" value="1"/>
</dbReference>
<proteinExistence type="inferred from homology"/>
<sequence length="288" mass="31850">MTFEQMKIFLEAAHYGSFTHAAEQLGITQSAVSVCIKKLEEKHDVALFDRTGRRLVLTEAGQVLLSEAERILRDVELTILRIESRRPLEAFAIAACTGHAYDHWMPEMAVAGREGLPGLRLVRAEVDDVTALVMRGSADAGITNVMPSHPQFRLTRVFTDTLIVCAHPALARRLPADIGWRELADHAPLVWEQSDLTPTITAGLMAQRLDPGRLLDPKLRLASSMAVLSLLRAGRHLALLPERAVSAHLEAGRVERIGTLAIALPYWLFALRERDMDTLATEIARFAG</sequence>
<evidence type="ECO:0000256" key="1">
    <source>
        <dbReference type="ARBA" id="ARBA00009437"/>
    </source>
</evidence>
<dbReference type="AlphaFoldDB" id="A0A4R1I949"/>
<keyword evidence="2" id="KW-0805">Transcription regulation</keyword>
<dbReference type="PANTHER" id="PTHR30126:SF91">
    <property type="entry name" value="LYSR FAMILY TRANSCRIPTIONAL REGULATOR"/>
    <property type="match status" value="1"/>
</dbReference>
<keyword evidence="4" id="KW-0804">Transcription</keyword>
<reference evidence="6 7" key="1">
    <citation type="submission" date="2019-03" db="EMBL/GenBank/DDBJ databases">
        <title>Genomic Encyclopedia of Type Strains, Phase IV (KMG-IV): sequencing the most valuable type-strain genomes for metagenomic binning, comparative biology and taxonomic classification.</title>
        <authorList>
            <person name="Goeker M."/>
        </authorList>
    </citation>
    <scope>NUCLEOTIDE SEQUENCE [LARGE SCALE GENOMIC DNA]</scope>
    <source>
        <strain evidence="6 7">DSM 101</strain>
    </source>
</reference>
<name>A0A4R1I949_ANCAQ</name>
<dbReference type="SUPFAM" id="SSF53850">
    <property type="entry name" value="Periplasmic binding protein-like II"/>
    <property type="match status" value="1"/>
</dbReference>
<evidence type="ECO:0000256" key="3">
    <source>
        <dbReference type="ARBA" id="ARBA00023125"/>
    </source>
</evidence>
<dbReference type="Gene3D" id="3.40.190.10">
    <property type="entry name" value="Periplasmic binding protein-like II"/>
    <property type="match status" value="2"/>
</dbReference>
<organism evidence="6 7">
    <name type="scientific">Ancylobacter aquaticus</name>
    <dbReference type="NCBI Taxonomy" id="100"/>
    <lineage>
        <taxon>Bacteria</taxon>
        <taxon>Pseudomonadati</taxon>
        <taxon>Pseudomonadota</taxon>
        <taxon>Alphaproteobacteria</taxon>
        <taxon>Hyphomicrobiales</taxon>
        <taxon>Xanthobacteraceae</taxon>
        <taxon>Ancylobacter</taxon>
    </lineage>
</organism>
<evidence type="ECO:0000256" key="2">
    <source>
        <dbReference type="ARBA" id="ARBA00023015"/>
    </source>
</evidence>
<dbReference type="PANTHER" id="PTHR30126">
    <property type="entry name" value="HTH-TYPE TRANSCRIPTIONAL REGULATOR"/>
    <property type="match status" value="1"/>
</dbReference>
<dbReference type="Pfam" id="PF03466">
    <property type="entry name" value="LysR_substrate"/>
    <property type="match status" value="1"/>
</dbReference>
<dbReference type="SUPFAM" id="SSF46785">
    <property type="entry name" value="Winged helix' DNA-binding domain"/>
    <property type="match status" value="1"/>
</dbReference>
<protein>
    <submittedName>
        <fullName evidence="6">LysR family transcriptional regulator</fullName>
    </submittedName>
</protein>
<evidence type="ECO:0000259" key="5">
    <source>
        <dbReference type="PROSITE" id="PS50931"/>
    </source>
</evidence>
<dbReference type="PRINTS" id="PR00039">
    <property type="entry name" value="HTHLYSR"/>
</dbReference>
<dbReference type="OrthoDB" id="9803735at2"/>